<gene>
    <name evidence="5" type="ORF">D9758_000360</name>
</gene>
<evidence type="ECO:0000256" key="4">
    <source>
        <dbReference type="SAM" id="MobiDB-lite"/>
    </source>
</evidence>
<dbReference type="GO" id="GO:0031144">
    <property type="term" value="P:proteasome localization"/>
    <property type="evidence" value="ECO:0007669"/>
    <property type="project" value="UniProtKB-UniRule"/>
</dbReference>
<protein>
    <recommendedName>
        <fullName evidence="3">Tethering factor for nuclear proteasome STS1</fullName>
    </recommendedName>
</protein>
<dbReference type="PANTHER" id="PTHR28032">
    <property type="entry name" value="FI02826P"/>
    <property type="match status" value="1"/>
</dbReference>
<dbReference type="GO" id="GO:0071630">
    <property type="term" value="P:nuclear protein quality control by the ubiquitin-proteasome system"/>
    <property type="evidence" value="ECO:0007669"/>
    <property type="project" value="UniProtKB-UniRule"/>
</dbReference>
<sequence length="349" mass="39428">MANWSTPSAHQFSLLNQFASSSNHNSTMRSQKRRLDSEDGSENSQEHMDRSPTPDRPKRAIVKRARTSPTSSEMSLRDDRRPKDERSSTSEQDVDIGVLLARLPPHSLLPILTNLVEKHPSLKNEVLLLIPPPTLETAVQELVAAGRKLRDAYPHSNATQPNPLGFGFAFGSASSSLHSTMSGPHHSTGMRDEYILSRIRPVLAEFVSAFSTYMPYFSYVQNHATHSMQSQTSRPQSHLTEAFRFLSVVVEQISSQPLLVQSALESDLRDRLTVEWNGWMHKLDTIVNNEGGMFGSDTATGWIRHIEQYAVTDRQSPWITTLYKNLRGIFVMKVGWLAQRQPVYRMEES</sequence>
<dbReference type="GO" id="GO:0005737">
    <property type="term" value="C:cytoplasm"/>
    <property type="evidence" value="ECO:0007669"/>
    <property type="project" value="UniProtKB-SubCell"/>
</dbReference>
<dbReference type="InterPro" id="IPR013868">
    <property type="entry name" value="Cut8/Sts1_fam"/>
</dbReference>
<feature type="compositionally biased region" description="Polar residues" evidence="4">
    <location>
        <begin position="15"/>
        <end position="29"/>
    </location>
</feature>
<evidence type="ECO:0000256" key="3">
    <source>
        <dbReference type="RuleBase" id="RU368013"/>
    </source>
</evidence>
<keyword evidence="6" id="KW-1185">Reference proteome</keyword>
<dbReference type="Gene3D" id="1.20.58.1590">
    <property type="entry name" value="Tethering factor for nuclear proteasome Cut8/Sts1"/>
    <property type="match status" value="1"/>
</dbReference>
<dbReference type="GO" id="GO:0031965">
    <property type="term" value="C:nuclear membrane"/>
    <property type="evidence" value="ECO:0007669"/>
    <property type="project" value="TreeGrafter"/>
</dbReference>
<comment type="similarity">
    <text evidence="1 3">Belongs to the cut8/STS1 family.</text>
</comment>
<comment type="subcellular location">
    <subcellularLocation>
        <location evidence="3">Cytoplasm</location>
    </subcellularLocation>
    <subcellularLocation>
        <location evidence="3">Nucleus</location>
    </subcellularLocation>
</comment>
<keyword evidence="3" id="KW-0813">Transport</keyword>
<evidence type="ECO:0000313" key="6">
    <source>
        <dbReference type="Proteomes" id="UP000559256"/>
    </source>
</evidence>
<organism evidence="5 6">
    <name type="scientific">Tetrapyrgos nigripes</name>
    <dbReference type="NCBI Taxonomy" id="182062"/>
    <lineage>
        <taxon>Eukaryota</taxon>
        <taxon>Fungi</taxon>
        <taxon>Dikarya</taxon>
        <taxon>Basidiomycota</taxon>
        <taxon>Agaricomycotina</taxon>
        <taxon>Agaricomycetes</taxon>
        <taxon>Agaricomycetidae</taxon>
        <taxon>Agaricales</taxon>
        <taxon>Marasmiineae</taxon>
        <taxon>Marasmiaceae</taxon>
        <taxon>Tetrapyrgos</taxon>
    </lineage>
</organism>
<dbReference type="AlphaFoldDB" id="A0A8H5H1L4"/>
<keyword evidence="3" id="KW-0653">Protein transport</keyword>
<dbReference type="OrthoDB" id="10061064at2759"/>
<comment type="caution">
    <text evidence="5">The sequence shown here is derived from an EMBL/GenBank/DDBJ whole genome shotgun (WGS) entry which is preliminary data.</text>
</comment>
<feature type="compositionally biased region" description="Basic and acidic residues" evidence="4">
    <location>
        <begin position="44"/>
        <end position="58"/>
    </location>
</feature>
<dbReference type="GO" id="GO:0015031">
    <property type="term" value="P:protein transport"/>
    <property type="evidence" value="ECO:0007669"/>
    <property type="project" value="UniProtKB-UniRule"/>
</dbReference>
<reference evidence="5 6" key="1">
    <citation type="journal article" date="2020" name="ISME J.">
        <title>Uncovering the hidden diversity of litter-decomposition mechanisms in mushroom-forming fungi.</title>
        <authorList>
            <person name="Floudas D."/>
            <person name="Bentzer J."/>
            <person name="Ahren D."/>
            <person name="Johansson T."/>
            <person name="Persson P."/>
            <person name="Tunlid A."/>
        </authorList>
    </citation>
    <scope>NUCLEOTIDE SEQUENCE [LARGE SCALE GENOMIC DNA]</scope>
    <source>
        <strain evidence="5 6">CBS 291.85</strain>
    </source>
</reference>
<evidence type="ECO:0000256" key="1">
    <source>
        <dbReference type="ARBA" id="ARBA00006199"/>
    </source>
</evidence>
<keyword evidence="2 3" id="KW-0539">Nucleus</keyword>
<evidence type="ECO:0000256" key="2">
    <source>
        <dbReference type="ARBA" id="ARBA00023242"/>
    </source>
</evidence>
<name>A0A8H5H1L4_9AGAR</name>
<dbReference type="GO" id="GO:0070628">
    <property type="term" value="F:proteasome binding"/>
    <property type="evidence" value="ECO:0007669"/>
    <property type="project" value="TreeGrafter"/>
</dbReference>
<dbReference type="PANTHER" id="PTHR28032:SF1">
    <property type="entry name" value="FI02826P"/>
    <property type="match status" value="1"/>
</dbReference>
<dbReference type="Proteomes" id="UP000559256">
    <property type="component" value="Unassembled WGS sequence"/>
</dbReference>
<dbReference type="InterPro" id="IPR038422">
    <property type="entry name" value="Cut8/Sts1_sf"/>
</dbReference>
<feature type="region of interest" description="Disordered" evidence="4">
    <location>
        <begin position="15"/>
        <end position="92"/>
    </location>
</feature>
<feature type="compositionally biased region" description="Basic and acidic residues" evidence="4">
    <location>
        <begin position="75"/>
        <end position="88"/>
    </location>
</feature>
<proteinExistence type="inferred from homology"/>
<keyword evidence="3" id="KW-0963">Cytoplasm</keyword>
<dbReference type="Pfam" id="PF08559">
    <property type="entry name" value="Cut8"/>
    <property type="match status" value="1"/>
</dbReference>
<accession>A0A8H5H1L4</accession>
<dbReference type="EMBL" id="JAACJM010000001">
    <property type="protein sequence ID" value="KAF5375124.1"/>
    <property type="molecule type" value="Genomic_DNA"/>
</dbReference>
<evidence type="ECO:0000313" key="5">
    <source>
        <dbReference type="EMBL" id="KAF5375124.1"/>
    </source>
</evidence>
<comment type="function">
    <text evidence="3">Involved in ubiquitin-mediated protein degradation. Regulatory factor in the ubiquitin/proteasome pathway that controls the turnover of proteasome substrates. Targets proteasomes to the nucleus and facilitates the degradation of nuclear proteins.</text>
</comment>
<comment type="subunit">
    <text evidence="3">Binds the proteasome.</text>
</comment>